<dbReference type="Pfam" id="PF01526">
    <property type="entry name" value="DDE_Tnp_Tn3"/>
    <property type="match status" value="1"/>
</dbReference>
<evidence type="ECO:0000259" key="6">
    <source>
        <dbReference type="Pfam" id="PF13700"/>
    </source>
</evidence>
<keyword evidence="2" id="KW-0815">Transposition</keyword>
<dbReference type="Proteomes" id="UP000225910">
    <property type="component" value="Unassembled WGS sequence"/>
</dbReference>
<dbReference type="InterPro" id="IPR002513">
    <property type="entry name" value="Tn3_Tnp_DDE_dom"/>
</dbReference>
<accession>A0A9X7B680</accession>
<evidence type="ECO:0000256" key="3">
    <source>
        <dbReference type="ARBA" id="ARBA00023125"/>
    </source>
</evidence>
<dbReference type="InterPro" id="IPR025296">
    <property type="entry name" value="DUF4158"/>
</dbReference>
<feature type="domain" description="Tn3 transposase DDE" evidence="5">
    <location>
        <begin position="599"/>
        <end position="985"/>
    </location>
</feature>
<keyword evidence="3" id="KW-0238">DNA-binding</keyword>
<evidence type="ECO:0000256" key="4">
    <source>
        <dbReference type="ARBA" id="ARBA00023172"/>
    </source>
</evidence>
<reference evidence="7 8" key="1">
    <citation type="submission" date="2017-09" db="EMBL/GenBank/DDBJ databases">
        <title>Large-scale bioinformatics analysis of Bacillus genomes uncovers conserved roles of natural products in bacterial physiology.</title>
        <authorList>
            <consortium name="Agbiome Team Llc"/>
            <person name="Bleich R.M."/>
            <person name="Grubbs K.J."/>
            <person name="Santa Maria K.C."/>
            <person name="Allen S.E."/>
            <person name="Farag S."/>
            <person name="Shank E.A."/>
            <person name="Bowers A."/>
        </authorList>
    </citation>
    <scope>NUCLEOTIDE SEQUENCE [LARGE SCALE GENOMIC DNA]</scope>
    <source>
        <strain evidence="7 8">AFS064137</strain>
    </source>
</reference>
<evidence type="ECO:0000259" key="5">
    <source>
        <dbReference type="Pfam" id="PF01526"/>
    </source>
</evidence>
<comment type="caution">
    <text evidence="7">The sequence shown here is derived from an EMBL/GenBank/DDBJ whole genome shotgun (WGS) entry which is preliminary data.</text>
</comment>
<organism evidence="7 8">
    <name type="scientific">Bacillus thuringiensis</name>
    <dbReference type="NCBI Taxonomy" id="1428"/>
    <lineage>
        <taxon>Bacteria</taxon>
        <taxon>Bacillati</taxon>
        <taxon>Bacillota</taxon>
        <taxon>Bacilli</taxon>
        <taxon>Bacillales</taxon>
        <taxon>Bacillaceae</taxon>
        <taxon>Bacillus</taxon>
        <taxon>Bacillus cereus group</taxon>
    </lineage>
</organism>
<name>A0A9X7B680_BACTU</name>
<evidence type="ECO:0000313" key="7">
    <source>
        <dbReference type="EMBL" id="PFU03522.1"/>
    </source>
</evidence>
<dbReference type="GO" id="GO:0003677">
    <property type="term" value="F:DNA binding"/>
    <property type="evidence" value="ECO:0007669"/>
    <property type="project" value="UniProtKB-KW"/>
</dbReference>
<feature type="domain" description="DUF4158" evidence="6">
    <location>
        <begin position="5"/>
        <end position="167"/>
    </location>
</feature>
<dbReference type="RefSeq" id="WP_098678197.1">
    <property type="nucleotide sequence ID" value="NZ_NVCU01000007.1"/>
</dbReference>
<dbReference type="EMBL" id="NVCU01000007">
    <property type="protein sequence ID" value="PFU03522.1"/>
    <property type="molecule type" value="Genomic_DNA"/>
</dbReference>
<evidence type="ECO:0000256" key="2">
    <source>
        <dbReference type="ARBA" id="ARBA00022578"/>
    </source>
</evidence>
<proteinExistence type="inferred from homology"/>
<dbReference type="InterPro" id="IPR047653">
    <property type="entry name" value="Tn3-like_transpos"/>
</dbReference>
<comment type="similarity">
    <text evidence="1">Belongs to the transposase 7 family.</text>
</comment>
<dbReference type="NCBIfam" id="NF033527">
    <property type="entry name" value="transpos_Tn3"/>
    <property type="match status" value="1"/>
</dbReference>
<protein>
    <submittedName>
        <fullName evidence="7">Transposase</fullName>
    </submittedName>
</protein>
<dbReference type="GO" id="GO:0004803">
    <property type="term" value="F:transposase activity"/>
    <property type="evidence" value="ECO:0007669"/>
    <property type="project" value="InterPro"/>
</dbReference>
<dbReference type="AlphaFoldDB" id="A0A9X7B680"/>
<evidence type="ECO:0000256" key="1">
    <source>
        <dbReference type="ARBA" id="ARBA00009402"/>
    </source>
</evidence>
<gene>
    <name evidence="7" type="ORF">COK81_00280</name>
</gene>
<evidence type="ECO:0000313" key="8">
    <source>
        <dbReference type="Proteomes" id="UP000225910"/>
    </source>
</evidence>
<dbReference type="GO" id="GO:0006313">
    <property type="term" value="P:DNA transposition"/>
    <property type="evidence" value="ECO:0007669"/>
    <property type="project" value="InterPro"/>
</dbReference>
<dbReference type="Pfam" id="PF13700">
    <property type="entry name" value="DUF4158"/>
    <property type="match status" value="1"/>
</dbReference>
<sequence>MPSLQETAYPRLKGNPTLKELDKLFSPTLAEITWVKTKARNDFSQLGMMIMLKTFQCLNYFIPISDVPQVIIKHIAKTVHLDLPHVEKWEFYHRSGTGIRQIAMIRQYREAKAFDEQARQLMLQSMQNSVLEKDEKSDIINVTIAELVKNRYELPAFHTLIKTVNHVHATAYRTLYQYVSNALNPKEKRELDALFQSKDGSTYSDWNMIKQDPGRPTLSQLKEWISRKKWINDRHVRTEFFRNLRIPPAKITRLANEAMTLDSAGMKKVEPHKRYTLAIALLHTQFAKTIDDIGEMYTKRIAISDHKAEKSFIDLKERREKQTDHLVTILRDTVTAYQSEGSLEHRLKTLETLIGGSRGQCILENCEEHLAYTGNNYFSFMWKHLKSHRSEMIKMLESLELKSTTQNKGLENSISFLLENKNRKSDWISVIHLENKKENKESLPLVDLSWIPEKWWRWISPQRNRNIYPEKINRRHFEACVFSQIRDELKSGDLYIEGSEKYADYRKQLVSWDEYYKNLHTFCEQAGLPMTAQEFKKQIYNKLEKVARKVDSSFPKNKDVTIRNGEPFITKLKKKKISPLLKAVRKRIEEKMIPINVLDLLSDTEYWLNWTRFFGPISGHDAKIDKPAERYITTAFCYGCNLGATQTARSLGNMDRKQISWVNERHITEENIQKAIELIINAYNKFNLPKYWGTGSSASADGTQWNVYEQNLLSENHIRYGGYGGIGYYHVSDTYIALFSHFIPCGVWEGVYILDLLMKNKSDIQPDTIHADTQGQNAPIFGLSYLLGIQLMPRIRNWKNLKFLRPSKNSSYSHIDELFTTPVDWNLIEDHYEDMLRVVMSIKTGRIHPSTILNKLSAYSKKNKLYQAFRELGCAIRTLFLLNYLSDEELRSTIQAATNKSESFNGFTKWLFFGGEGIIAENNREKQRKIIKYNHLVANCLIFYNVFQLTHILHEYIKEGNPLDKDTLADLSPYLTFHVNRFGKYKLDSDRLPQNLQFDIPVSLEAVS</sequence>
<keyword evidence="4" id="KW-0233">DNA recombination</keyword>